<dbReference type="Gene3D" id="2.30.30.110">
    <property type="match status" value="1"/>
</dbReference>
<evidence type="ECO:0000256" key="2">
    <source>
        <dbReference type="ARBA" id="ARBA00022649"/>
    </source>
</evidence>
<dbReference type="Proteomes" id="UP000564629">
    <property type="component" value="Unassembled WGS sequence"/>
</dbReference>
<dbReference type="GO" id="GO:0004521">
    <property type="term" value="F:RNA endonuclease activity"/>
    <property type="evidence" value="ECO:0007669"/>
    <property type="project" value="TreeGrafter"/>
</dbReference>
<protein>
    <submittedName>
        <fullName evidence="3">Putative toxin</fullName>
    </submittedName>
    <submittedName>
        <fullName evidence="4">mRNA interferase MazF</fullName>
        <ecNumber evidence="4">3.1.-.-</ecNumber>
    </submittedName>
</protein>
<dbReference type="Pfam" id="PF02452">
    <property type="entry name" value="PemK_toxin"/>
    <property type="match status" value="1"/>
</dbReference>
<reference evidence="3 5" key="1">
    <citation type="submission" date="2019-07" db="EMBL/GenBank/DDBJ databases">
        <title>Whole genome shotgun sequence of Cellulomonas hominis NBRC 16055.</title>
        <authorList>
            <person name="Hosoyama A."/>
            <person name="Uohara A."/>
            <person name="Ohji S."/>
            <person name="Ichikawa N."/>
        </authorList>
    </citation>
    <scope>NUCLEOTIDE SEQUENCE [LARGE SCALE GENOMIC DNA]</scope>
    <source>
        <strain evidence="3 5">NBRC 16055</strain>
    </source>
</reference>
<name>A0A511F724_9CELL</name>
<dbReference type="EMBL" id="BJVQ01000002">
    <property type="protein sequence ID" value="GEL45079.1"/>
    <property type="molecule type" value="Genomic_DNA"/>
</dbReference>
<evidence type="ECO:0000313" key="6">
    <source>
        <dbReference type="Proteomes" id="UP000564629"/>
    </source>
</evidence>
<sequence>MIRGAVYRVDLGRPRGHEQGGRRYGVVLSPTDMPWSVATIAPTSTSAQASVFRPELEIAGRTTRVLVDQLRTLDVDHVHGEPVDYLSRDQLAEIEHALAHYLGLVLTTVAD</sequence>
<dbReference type="GO" id="GO:0016787">
    <property type="term" value="F:hydrolase activity"/>
    <property type="evidence" value="ECO:0007669"/>
    <property type="project" value="UniProtKB-KW"/>
</dbReference>
<dbReference type="GO" id="GO:0006402">
    <property type="term" value="P:mRNA catabolic process"/>
    <property type="evidence" value="ECO:0007669"/>
    <property type="project" value="TreeGrafter"/>
</dbReference>
<dbReference type="SUPFAM" id="SSF50118">
    <property type="entry name" value="Cell growth inhibitor/plasmid maintenance toxic component"/>
    <property type="match status" value="1"/>
</dbReference>
<keyword evidence="5" id="KW-1185">Reference proteome</keyword>
<dbReference type="GO" id="GO:0016075">
    <property type="term" value="P:rRNA catabolic process"/>
    <property type="evidence" value="ECO:0007669"/>
    <property type="project" value="TreeGrafter"/>
</dbReference>
<gene>
    <name evidence="3" type="ORF">CHO01_01950</name>
    <name evidence="4" type="ORF">HNR08_002864</name>
</gene>
<dbReference type="InterPro" id="IPR011067">
    <property type="entry name" value="Plasmid_toxin/cell-grow_inhib"/>
</dbReference>
<dbReference type="RefSeq" id="WP_146832163.1">
    <property type="nucleotide sequence ID" value="NZ_BJVQ01000002.1"/>
</dbReference>
<dbReference type="Proteomes" id="UP000321723">
    <property type="component" value="Unassembled WGS sequence"/>
</dbReference>
<accession>A0A511F724</accession>
<dbReference type="GO" id="GO:0003677">
    <property type="term" value="F:DNA binding"/>
    <property type="evidence" value="ECO:0007669"/>
    <property type="project" value="InterPro"/>
</dbReference>
<keyword evidence="2" id="KW-1277">Toxin-antitoxin system</keyword>
<evidence type="ECO:0000313" key="5">
    <source>
        <dbReference type="Proteomes" id="UP000321723"/>
    </source>
</evidence>
<evidence type="ECO:0000256" key="1">
    <source>
        <dbReference type="ARBA" id="ARBA00007521"/>
    </source>
</evidence>
<dbReference type="AlphaFoldDB" id="A0A511F724"/>
<proteinExistence type="inferred from homology"/>
<dbReference type="OrthoDB" id="4225032at2"/>
<dbReference type="EMBL" id="JACHDN010000001">
    <property type="protein sequence ID" value="MBB5474128.1"/>
    <property type="molecule type" value="Genomic_DNA"/>
</dbReference>
<evidence type="ECO:0000313" key="4">
    <source>
        <dbReference type="EMBL" id="MBB5474128.1"/>
    </source>
</evidence>
<comment type="similarity">
    <text evidence="1">Belongs to the PemK/MazF family.</text>
</comment>
<dbReference type="InterPro" id="IPR003477">
    <property type="entry name" value="PemK-like"/>
</dbReference>
<reference evidence="4 6" key="2">
    <citation type="submission" date="2020-08" db="EMBL/GenBank/DDBJ databases">
        <title>Sequencing the genomes of 1000 actinobacteria strains.</title>
        <authorList>
            <person name="Klenk H.-P."/>
        </authorList>
    </citation>
    <scope>NUCLEOTIDE SEQUENCE [LARGE SCALE GENOMIC DNA]</scope>
    <source>
        <strain evidence="4 6">DSM 9581</strain>
    </source>
</reference>
<dbReference type="PANTHER" id="PTHR33988:SF2">
    <property type="entry name" value="ENDORIBONUCLEASE MAZF"/>
    <property type="match status" value="1"/>
</dbReference>
<dbReference type="PANTHER" id="PTHR33988">
    <property type="entry name" value="ENDORIBONUCLEASE MAZF-RELATED"/>
    <property type="match status" value="1"/>
</dbReference>
<keyword evidence="4" id="KW-0378">Hydrolase</keyword>
<evidence type="ECO:0000313" key="3">
    <source>
        <dbReference type="EMBL" id="GEL45079.1"/>
    </source>
</evidence>
<organism evidence="3 5">
    <name type="scientific">Cellulomonas hominis</name>
    <dbReference type="NCBI Taxonomy" id="156981"/>
    <lineage>
        <taxon>Bacteria</taxon>
        <taxon>Bacillati</taxon>
        <taxon>Actinomycetota</taxon>
        <taxon>Actinomycetes</taxon>
        <taxon>Micrococcales</taxon>
        <taxon>Cellulomonadaceae</taxon>
        <taxon>Cellulomonas</taxon>
    </lineage>
</organism>
<dbReference type="EC" id="3.1.-.-" evidence="4"/>
<comment type="caution">
    <text evidence="3">The sequence shown here is derived from an EMBL/GenBank/DDBJ whole genome shotgun (WGS) entry which is preliminary data.</text>
</comment>